<evidence type="ECO:0000313" key="3">
    <source>
        <dbReference type="Proteomes" id="UP000005435"/>
    </source>
</evidence>
<dbReference type="KEGG" id="ccl:Clocl_2951"/>
<proteinExistence type="predicted"/>
<keyword evidence="1" id="KW-0472">Membrane</keyword>
<protein>
    <submittedName>
        <fullName evidence="2">Uncharacterized protein</fullName>
    </submittedName>
</protein>
<dbReference type="EMBL" id="CP003065">
    <property type="protein sequence ID" value="AEV69495.1"/>
    <property type="molecule type" value="Genomic_DNA"/>
</dbReference>
<dbReference type="eggNOG" id="ENOG503451E">
    <property type="taxonomic scope" value="Bacteria"/>
</dbReference>
<keyword evidence="3" id="KW-1185">Reference proteome</keyword>
<gene>
    <name evidence="2" type="ordered locus">Clocl_2951</name>
</gene>
<evidence type="ECO:0000313" key="2">
    <source>
        <dbReference type="EMBL" id="AEV69495.1"/>
    </source>
</evidence>
<evidence type="ECO:0000256" key="1">
    <source>
        <dbReference type="SAM" id="Phobius"/>
    </source>
</evidence>
<name>G8LTK0_ACECE</name>
<dbReference type="HOGENOM" id="CLU_2902865_0_0_9"/>
<dbReference type="OrthoDB" id="1955319at2"/>
<feature type="transmembrane region" description="Helical" evidence="1">
    <location>
        <begin position="5"/>
        <end position="24"/>
    </location>
</feature>
<dbReference type="Proteomes" id="UP000005435">
    <property type="component" value="Chromosome"/>
</dbReference>
<feature type="transmembrane region" description="Helical" evidence="1">
    <location>
        <begin position="30"/>
        <end position="51"/>
    </location>
</feature>
<sequence precursor="true">MRYSVFLTIILVILMSMFLLPFTIIAENMFIRFIAGSLQGIFLIMLLSFTIKAQSYFKKDKKYKKIRKRFW</sequence>
<keyword evidence="1" id="KW-1133">Transmembrane helix</keyword>
<reference evidence="3" key="1">
    <citation type="submission" date="2011-12" db="EMBL/GenBank/DDBJ databases">
        <title>Complete sequence of Clostridium clariflavum DSM 19732.</title>
        <authorList>
            <consortium name="US DOE Joint Genome Institute"/>
            <person name="Lucas S."/>
            <person name="Han J."/>
            <person name="Lapidus A."/>
            <person name="Cheng J.-F."/>
            <person name="Goodwin L."/>
            <person name="Pitluck S."/>
            <person name="Peters L."/>
            <person name="Teshima H."/>
            <person name="Detter J.C."/>
            <person name="Han C."/>
            <person name="Tapia R."/>
            <person name="Land M."/>
            <person name="Hauser L."/>
            <person name="Kyrpides N."/>
            <person name="Ivanova N."/>
            <person name="Pagani I."/>
            <person name="Kitzmiller T."/>
            <person name="Lynd L."/>
            <person name="Izquierdo J."/>
            <person name="Woyke T."/>
        </authorList>
    </citation>
    <scope>NUCLEOTIDE SEQUENCE [LARGE SCALE GENOMIC DNA]</scope>
    <source>
        <strain evidence="3">DSM 19732 / NBRC 101661 / EBR45</strain>
    </source>
</reference>
<accession>G8LTK0</accession>
<dbReference type="AlphaFoldDB" id="G8LTK0"/>
<organism evidence="2 3">
    <name type="scientific">Acetivibrio clariflavus (strain DSM 19732 / NBRC 101661 / EBR45)</name>
    <name type="common">Clostridium clariflavum</name>
    <dbReference type="NCBI Taxonomy" id="720554"/>
    <lineage>
        <taxon>Bacteria</taxon>
        <taxon>Bacillati</taxon>
        <taxon>Bacillota</taxon>
        <taxon>Clostridia</taxon>
        <taxon>Eubacteriales</taxon>
        <taxon>Oscillospiraceae</taxon>
        <taxon>Acetivibrio</taxon>
    </lineage>
</organism>
<reference evidence="2 3" key="2">
    <citation type="journal article" date="2012" name="Stand. Genomic Sci.">
        <title>Complete Genome Sequence of Clostridium clariflavum DSM 19732.</title>
        <authorList>
            <person name="Izquierdo J.A."/>
            <person name="Goodwin L."/>
            <person name="Davenport K.W."/>
            <person name="Teshima H."/>
            <person name="Bruce D."/>
            <person name="Detter C."/>
            <person name="Tapia R."/>
            <person name="Han S."/>
            <person name="Land M."/>
            <person name="Hauser L."/>
            <person name="Jeffries C.D."/>
            <person name="Han J."/>
            <person name="Pitluck S."/>
            <person name="Nolan M."/>
            <person name="Chen A."/>
            <person name="Huntemann M."/>
            <person name="Mavromatis K."/>
            <person name="Mikhailova N."/>
            <person name="Liolios K."/>
            <person name="Woyke T."/>
            <person name="Lynd L.R."/>
        </authorList>
    </citation>
    <scope>NUCLEOTIDE SEQUENCE [LARGE SCALE GENOMIC DNA]</scope>
    <source>
        <strain evidence="3">DSM 19732 / NBRC 101661 / EBR45</strain>
    </source>
</reference>
<keyword evidence="1" id="KW-0812">Transmembrane</keyword>